<comment type="caution">
    <text evidence="5">The sequence shown here is derived from an EMBL/GenBank/DDBJ whole genome shotgun (WGS) entry which is preliminary data.</text>
</comment>
<reference evidence="5 6" key="1">
    <citation type="submission" date="2012-11" db="EMBL/GenBank/DDBJ databases">
        <title>Whole genome sequence of Acidocella aminolytica 101 = DSM 11237.</title>
        <authorList>
            <person name="Azuma Y."/>
            <person name="Higashiura N."/>
            <person name="Hirakawa H."/>
            <person name="Matsushita K."/>
        </authorList>
    </citation>
    <scope>NUCLEOTIDE SEQUENCE [LARGE SCALE GENOMIC DNA]</scope>
    <source>
        <strain evidence="6">101 / DSM 11237</strain>
    </source>
</reference>
<dbReference type="Proteomes" id="UP000032668">
    <property type="component" value="Unassembled WGS sequence"/>
</dbReference>
<dbReference type="PROSITE" id="PS00197">
    <property type="entry name" value="2FE2S_FER_1"/>
    <property type="match status" value="1"/>
</dbReference>
<keyword evidence="6" id="KW-1185">Reference proteome</keyword>
<dbReference type="Gene3D" id="3.40.50.80">
    <property type="entry name" value="Nucleotide-binding domain of ferredoxin-NADP reductase (FNR) module"/>
    <property type="match status" value="1"/>
</dbReference>
<dbReference type="Pfam" id="PF00175">
    <property type="entry name" value="NAD_binding_1"/>
    <property type="match status" value="1"/>
</dbReference>
<dbReference type="PRINTS" id="PR00410">
    <property type="entry name" value="PHEHYDRXLASE"/>
</dbReference>
<dbReference type="InterPro" id="IPR001709">
    <property type="entry name" value="Flavoprot_Pyr_Nucl_cyt_Rdtase"/>
</dbReference>
<dbReference type="PANTHER" id="PTHR47354:SF5">
    <property type="entry name" value="PROTEIN RFBI"/>
    <property type="match status" value="1"/>
</dbReference>
<comment type="cofactor">
    <cofactor evidence="1">
        <name>[2Fe-2S] cluster</name>
        <dbReference type="ChEBI" id="CHEBI:190135"/>
    </cofactor>
</comment>
<dbReference type="EMBL" id="BANC01000034">
    <property type="protein sequence ID" value="GAN79866.1"/>
    <property type="molecule type" value="Genomic_DNA"/>
</dbReference>
<feature type="domain" description="FAD-binding FR-type" evidence="4">
    <location>
        <begin position="104"/>
        <end position="202"/>
    </location>
</feature>
<dbReference type="PROSITE" id="PS51384">
    <property type="entry name" value="FAD_FR"/>
    <property type="match status" value="1"/>
</dbReference>
<evidence type="ECO:0000259" key="4">
    <source>
        <dbReference type="PROSITE" id="PS51384"/>
    </source>
</evidence>
<sequence>MSYRVALNFEDGITRFIDVKEGEKVLDAAYRNKINLPMDCSDGVCGTCKCRCENGAYDLGDEYLDEALTADEVAQGMVLTCQMVLESDCTIAVPMASGACKIKPVQQEGSIVELAQLSPSTILLKLALEQPVEFLAGQYVQLAIPGTAESRAYSFSTKPGAKEAGFLIRNVPGGRMSGWLSEVAKLGERMSFTGPSGSFYLRPVERPVLMLAGGTGLAPLLSMLEVLAESGTNQIVHLIYGVTRDGDLVETDRLDDLAARLPSFSWTSCVADPESAHPRKGYVTEHLAGTPVEAGDCDVYLCGPPPMVEAVRQSFAARGFMPSRFLYEKFAVSVAA</sequence>
<dbReference type="InterPro" id="IPR050415">
    <property type="entry name" value="MRET"/>
</dbReference>
<dbReference type="NCBIfam" id="NF040810">
    <property type="entry name" value="BenC"/>
    <property type="match status" value="1"/>
</dbReference>
<accession>A0A0D6PES7</accession>
<dbReference type="CDD" id="cd00207">
    <property type="entry name" value="fer2"/>
    <property type="match status" value="1"/>
</dbReference>
<dbReference type="PANTHER" id="PTHR47354">
    <property type="entry name" value="NADH OXIDOREDUCTASE HCR"/>
    <property type="match status" value="1"/>
</dbReference>
<dbReference type="InterPro" id="IPR017896">
    <property type="entry name" value="4Fe4S_Fe-S-bd"/>
</dbReference>
<protein>
    <submittedName>
        <fullName evidence="5">Oxidoreductase FAD-binding subunit</fullName>
    </submittedName>
</protein>
<dbReference type="Gene3D" id="3.10.20.30">
    <property type="match status" value="1"/>
</dbReference>
<feature type="domain" description="4Fe-4S ferredoxin-type" evidence="3">
    <location>
        <begin position="30"/>
        <end position="62"/>
    </location>
</feature>
<dbReference type="AlphaFoldDB" id="A0A0D6PES7"/>
<dbReference type="InterPro" id="IPR036010">
    <property type="entry name" value="2Fe-2S_ferredoxin-like_sf"/>
</dbReference>
<evidence type="ECO:0000259" key="3">
    <source>
        <dbReference type="PROSITE" id="PS51379"/>
    </source>
</evidence>
<dbReference type="InterPro" id="IPR006058">
    <property type="entry name" value="2Fe2S_fd_BS"/>
</dbReference>
<dbReference type="Pfam" id="PF00970">
    <property type="entry name" value="FAD_binding_6"/>
    <property type="match status" value="1"/>
</dbReference>
<dbReference type="InterPro" id="IPR039261">
    <property type="entry name" value="FNR_nucleotide-bd"/>
</dbReference>
<evidence type="ECO:0000259" key="2">
    <source>
        <dbReference type="PROSITE" id="PS51085"/>
    </source>
</evidence>
<dbReference type="PRINTS" id="PR00371">
    <property type="entry name" value="FPNCR"/>
</dbReference>
<dbReference type="GO" id="GO:0016491">
    <property type="term" value="F:oxidoreductase activity"/>
    <property type="evidence" value="ECO:0007669"/>
    <property type="project" value="InterPro"/>
</dbReference>
<dbReference type="CDD" id="cd06209">
    <property type="entry name" value="BenDO_FAD_NAD"/>
    <property type="match status" value="1"/>
</dbReference>
<name>A0A0D6PES7_9PROT</name>
<evidence type="ECO:0000256" key="1">
    <source>
        <dbReference type="ARBA" id="ARBA00034078"/>
    </source>
</evidence>
<proteinExistence type="predicted"/>
<dbReference type="InterPro" id="IPR001433">
    <property type="entry name" value="OxRdtase_FAD/NAD-bd"/>
</dbReference>
<dbReference type="SUPFAM" id="SSF63380">
    <property type="entry name" value="Riboflavin synthase domain-like"/>
    <property type="match status" value="1"/>
</dbReference>
<feature type="domain" description="2Fe-2S ferredoxin-type" evidence="2">
    <location>
        <begin position="3"/>
        <end position="97"/>
    </location>
</feature>
<dbReference type="InterPro" id="IPR001041">
    <property type="entry name" value="2Fe-2S_ferredoxin-type"/>
</dbReference>
<dbReference type="SUPFAM" id="SSF54292">
    <property type="entry name" value="2Fe-2S ferredoxin-like"/>
    <property type="match status" value="1"/>
</dbReference>
<evidence type="ECO:0000313" key="6">
    <source>
        <dbReference type="Proteomes" id="UP000032668"/>
    </source>
</evidence>
<dbReference type="InterPro" id="IPR008333">
    <property type="entry name" value="Cbr1-like_FAD-bd_dom"/>
</dbReference>
<evidence type="ECO:0000313" key="5">
    <source>
        <dbReference type="EMBL" id="GAN79866.1"/>
    </source>
</evidence>
<dbReference type="RefSeq" id="WP_048878303.1">
    <property type="nucleotide sequence ID" value="NZ_BANC01000034.1"/>
</dbReference>
<gene>
    <name evidence="5" type="ORF">Aam_034_010</name>
</gene>
<dbReference type="GO" id="GO:0051537">
    <property type="term" value="F:2 iron, 2 sulfur cluster binding"/>
    <property type="evidence" value="ECO:0007669"/>
    <property type="project" value="InterPro"/>
</dbReference>
<dbReference type="Gene3D" id="2.40.30.10">
    <property type="entry name" value="Translation factors"/>
    <property type="match status" value="1"/>
</dbReference>
<dbReference type="InterPro" id="IPR047683">
    <property type="entry name" value="BenC-like_FAD_NAD-bd"/>
</dbReference>
<dbReference type="Pfam" id="PF00111">
    <property type="entry name" value="Fer2"/>
    <property type="match status" value="1"/>
</dbReference>
<dbReference type="STRING" id="1120923.SAMN02746095_00918"/>
<organism evidence="5 6">
    <name type="scientific">Acidocella aminolytica 101 = DSM 11237</name>
    <dbReference type="NCBI Taxonomy" id="1120923"/>
    <lineage>
        <taxon>Bacteria</taxon>
        <taxon>Pseudomonadati</taxon>
        <taxon>Pseudomonadota</taxon>
        <taxon>Alphaproteobacteria</taxon>
        <taxon>Acetobacterales</taxon>
        <taxon>Acidocellaceae</taxon>
        <taxon>Acidocella</taxon>
    </lineage>
</organism>
<dbReference type="PROSITE" id="PS51085">
    <property type="entry name" value="2FE2S_FER_2"/>
    <property type="match status" value="1"/>
</dbReference>
<dbReference type="PROSITE" id="PS51379">
    <property type="entry name" value="4FE4S_FER_2"/>
    <property type="match status" value="1"/>
</dbReference>
<dbReference type="InterPro" id="IPR017927">
    <property type="entry name" value="FAD-bd_FR_type"/>
</dbReference>
<dbReference type="InterPro" id="IPR017938">
    <property type="entry name" value="Riboflavin_synthase-like_b-brl"/>
</dbReference>
<dbReference type="InterPro" id="IPR012675">
    <property type="entry name" value="Beta-grasp_dom_sf"/>
</dbReference>
<dbReference type="OrthoDB" id="9806195at2"/>
<dbReference type="SUPFAM" id="SSF52343">
    <property type="entry name" value="Ferredoxin reductase-like, C-terminal NADP-linked domain"/>
    <property type="match status" value="1"/>
</dbReference>